<dbReference type="PANTHER" id="PTHR30619:SF1">
    <property type="entry name" value="RECOMBINATION PROTEIN 2"/>
    <property type="match status" value="1"/>
</dbReference>
<dbReference type="EMBL" id="CP132942">
    <property type="protein sequence ID" value="XCB33582.1"/>
    <property type="molecule type" value="Genomic_DNA"/>
</dbReference>
<dbReference type="PROSITE" id="PS51257">
    <property type="entry name" value="PROKAR_LIPOPROTEIN"/>
    <property type="match status" value="1"/>
</dbReference>
<feature type="domain" description="Metallo-beta-lactamase" evidence="1">
    <location>
        <begin position="52"/>
        <end position="255"/>
    </location>
</feature>
<proteinExistence type="predicted"/>
<dbReference type="AlphaFoldDB" id="A0AAU7ZRK2"/>
<sequence>MIQRVGRRLQEAVVSIGVGLLSGAACARVQAQDVPHAVASGTLRIFFVDVEGGQATLFVSPSGESLLIDAGWPGKDSRDANRIVAAAKEAGISKIDYLLITHYHDDHVGGVPQLVAQIPVATFIDHGPNRELDHGVTEHGYAEYQRVLASTGAHHIVARPGDRLPIHGLDVVVVSADGNLISEPVNGGGQPNLFCKSSETHPADETENGRSLGVLLTFGSLTILDLGDLTWDKERELMCPANKLGRIDIDVVSHHGWYQSNSPALIDAIHPRVAIMDNGAKKGGSIPTLKTIASAPGLERLWELHFSEEGGPQFNTAEKYIANPPGEDGHFLEVSADRNGSFKVRNSRTSFTERYTAR</sequence>
<reference evidence="2" key="1">
    <citation type="submission" date="2023-08" db="EMBL/GenBank/DDBJ databases">
        <authorList>
            <person name="Messyasz A."/>
            <person name="Mannisto M.K."/>
            <person name="Kerkhof L.J."/>
            <person name="Haggblom M."/>
        </authorList>
    </citation>
    <scope>NUCLEOTIDE SEQUENCE</scope>
    <source>
        <strain evidence="2">X5P6</strain>
    </source>
</reference>
<organism evidence="2">
    <name type="scientific">Tunturiibacter psychrotolerans</name>
    <dbReference type="NCBI Taxonomy" id="3069686"/>
    <lineage>
        <taxon>Bacteria</taxon>
        <taxon>Pseudomonadati</taxon>
        <taxon>Acidobacteriota</taxon>
        <taxon>Terriglobia</taxon>
        <taxon>Terriglobales</taxon>
        <taxon>Acidobacteriaceae</taxon>
        <taxon>Tunturiibacter</taxon>
    </lineage>
</organism>
<dbReference type="InterPro" id="IPR036866">
    <property type="entry name" value="RibonucZ/Hydroxyglut_hydro"/>
</dbReference>
<dbReference type="Gene3D" id="3.60.15.10">
    <property type="entry name" value="Ribonuclease Z/Hydroxyacylglutathione hydrolase-like"/>
    <property type="match status" value="1"/>
</dbReference>
<dbReference type="KEGG" id="tpsc:RBB77_01490"/>
<gene>
    <name evidence="2" type="ORF">RBB77_01490</name>
</gene>
<protein>
    <submittedName>
        <fullName evidence="2">MBL fold metallo-hydrolase</fullName>
    </submittedName>
</protein>
<dbReference type="InterPro" id="IPR052159">
    <property type="entry name" value="Competence_DNA_uptake"/>
</dbReference>
<evidence type="ECO:0000313" key="2">
    <source>
        <dbReference type="EMBL" id="XCB33582.1"/>
    </source>
</evidence>
<reference evidence="2" key="2">
    <citation type="journal article" date="2024" name="Environ. Microbiol.">
        <title>Genome analysis and description of Tunturibacter gen. nov. expands the diversity of Terriglobia in tundra soils.</title>
        <authorList>
            <person name="Messyasz A."/>
            <person name="Mannisto M.K."/>
            <person name="Kerkhof L.J."/>
            <person name="Haggblom M.M."/>
        </authorList>
    </citation>
    <scope>NUCLEOTIDE SEQUENCE</scope>
    <source>
        <strain evidence="2">X5P6</strain>
    </source>
</reference>
<dbReference type="SUPFAM" id="SSF56281">
    <property type="entry name" value="Metallo-hydrolase/oxidoreductase"/>
    <property type="match status" value="1"/>
</dbReference>
<dbReference type="InterPro" id="IPR001279">
    <property type="entry name" value="Metallo-B-lactamas"/>
</dbReference>
<evidence type="ECO:0000259" key="1">
    <source>
        <dbReference type="SMART" id="SM00849"/>
    </source>
</evidence>
<dbReference type="PANTHER" id="PTHR30619">
    <property type="entry name" value="DNA INTERNALIZATION/COMPETENCE PROTEIN COMEC/REC2"/>
    <property type="match status" value="1"/>
</dbReference>
<dbReference type="RefSeq" id="WP_353064420.1">
    <property type="nucleotide sequence ID" value="NZ_CP132942.1"/>
</dbReference>
<name>A0AAU7ZRK2_9BACT</name>
<accession>A0AAU7ZRK2</accession>
<dbReference type="SMART" id="SM00849">
    <property type="entry name" value="Lactamase_B"/>
    <property type="match status" value="1"/>
</dbReference>
<dbReference type="Pfam" id="PF00753">
    <property type="entry name" value="Lactamase_B"/>
    <property type="match status" value="1"/>
</dbReference>